<dbReference type="EMBL" id="AUZX01001349">
    <property type="protein sequence ID" value="EQD79330.1"/>
    <property type="molecule type" value="Genomic_DNA"/>
</dbReference>
<dbReference type="Gene3D" id="3.40.50.620">
    <property type="entry name" value="HUPs"/>
    <property type="match status" value="1"/>
</dbReference>
<reference evidence="1" key="2">
    <citation type="journal article" date="2014" name="ISME J.">
        <title>Microbial stratification in low pH oxic and suboxic macroscopic growths along an acid mine drainage.</title>
        <authorList>
            <person name="Mendez-Garcia C."/>
            <person name="Mesa V."/>
            <person name="Sprenger R.R."/>
            <person name="Richter M."/>
            <person name="Diez M.S."/>
            <person name="Solano J."/>
            <person name="Bargiela R."/>
            <person name="Golyshina O.V."/>
            <person name="Manteca A."/>
            <person name="Ramos J.L."/>
            <person name="Gallego J.R."/>
            <person name="Llorente I."/>
            <person name="Martins Dos Santos V.A."/>
            <person name="Jensen O.N."/>
            <person name="Pelaez A.I."/>
            <person name="Sanchez J."/>
            <person name="Ferrer M."/>
        </authorList>
    </citation>
    <scope>NUCLEOTIDE SEQUENCE</scope>
</reference>
<proteinExistence type="predicted"/>
<reference evidence="1" key="1">
    <citation type="submission" date="2013-08" db="EMBL/GenBank/DDBJ databases">
        <authorList>
            <person name="Mendez C."/>
            <person name="Richter M."/>
            <person name="Ferrer M."/>
            <person name="Sanchez J."/>
        </authorList>
    </citation>
    <scope>NUCLEOTIDE SEQUENCE</scope>
</reference>
<comment type="caution">
    <text evidence="1">The sequence shown here is derived from an EMBL/GenBank/DDBJ whole genome shotgun (WGS) entry which is preliminary data.</text>
</comment>
<organism evidence="1">
    <name type="scientific">mine drainage metagenome</name>
    <dbReference type="NCBI Taxonomy" id="410659"/>
    <lineage>
        <taxon>unclassified sequences</taxon>
        <taxon>metagenomes</taxon>
        <taxon>ecological metagenomes</taxon>
    </lineage>
</organism>
<accession>T1DB13</accession>
<evidence type="ECO:0000313" key="1">
    <source>
        <dbReference type="EMBL" id="EQD79330.1"/>
    </source>
</evidence>
<dbReference type="InterPro" id="IPR014729">
    <property type="entry name" value="Rossmann-like_a/b/a_fold"/>
</dbReference>
<name>T1DB13_9ZZZZ</name>
<dbReference type="AlphaFoldDB" id="T1DB13"/>
<protein>
    <submittedName>
        <fullName evidence="1">Uncharacterized protein</fullName>
    </submittedName>
</protein>
<sequence length="54" mass="5957">MVGIINAVPPENLEEYKNVFVFIELRNGELSRPGLEMIGAGMNIARKANEKLIG</sequence>
<feature type="non-terminal residue" evidence="1">
    <location>
        <position position="54"/>
    </location>
</feature>
<gene>
    <name evidence="1" type="ORF">B1A_01793</name>
</gene>